<dbReference type="SUPFAM" id="SSF69360">
    <property type="entry name" value="Cell wall binding repeat"/>
    <property type="match status" value="2"/>
</dbReference>
<dbReference type="eggNOG" id="COG5263">
    <property type="taxonomic scope" value="Bacteria"/>
</dbReference>
<evidence type="ECO:0000259" key="2">
    <source>
        <dbReference type="Pfam" id="PF17802"/>
    </source>
</evidence>
<organism evidence="3 4">
    <name type="scientific">Helcococcus kunzii ATCC 51366</name>
    <dbReference type="NCBI Taxonomy" id="883114"/>
    <lineage>
        <taxon>Bacteria</taxon>
        <taxon>Bacillati</taxon>
        <taxon>Bacillota</taxon>
        <taxon>Tissierellia</taxon>
        <taxon>Tissierellales</taxon>
        <taxon>Peptoniphilaceae</taxon>
        <taxon>Helcococcus</taxon>
    </lineage>
</organism>
<keyword evidence="4" id="KW-1185">Reference proteome</keyword>
<dbReference type="InterPro" id="IPR018337">
    <property type="entry name" value="Cell_wall/Cho-bd_repeat"/>
</dbReference>
<dbReference type="Pfam" id="PF17802">
    <property type="entry name" value="SpaA"/>
    <property type="match status" value="1"/>
</dbReference>
<dbReference type="PATRIC" id="fig|883114.3.peg.1643"/>
<dbReference type="EMBL" id="AGEI01000029">
    <property type="protein sequence ID" value="EHR32365.1"/>
    <property type="molecule type" value="Genomic_DNA"/>
</dbReference>
<feature type="domain" description="SpaA-like prealbumin fold" evidence="2">
    <location>
        <begin position="98"/>
        <end position="150"/>
    </location>
</feature>
<evidence type="ECO:0000313" key="4">
    <source>
        <dbReference type="Proteomes" id="UP000004191"/>
    </source>
</evidence>
<dbReference type="HOGENOM" id="CLU_571796_0_0_9"/>
<dbReference type="Gene3D" id="2.10.270.20">
    <property type="match status" value="1"/>
</dbReference>
<sequence length="478" mass="54608">KEVQGVTAPEAVKDAKGTEVTLPELPREQRITKDYSFLGYDTNGDGKTDAQAGDKVVLDSNKEVVLIYEGNYGKLNFTFHTDEFKGDTWQTGRVTKLEDLTGFEVVVKDSAGKVIENVPTTAKGEIRFNKLPADAYTFEIKLPDNYKLVKVVDANASAITDYETIVEFEGNTIKLPFLGDNLSLGKSLYVQVEEVEKKFGWDQNGDNWNYYDKDGSQVKSAWRWAPILDKDGQPTGKYNWKYFDSKGNNIAQIYTENGSSWLSQAGPTTQYYRGWWTNTENNSEYFFRLSSGSMVTGRQYIDGHWMYFRKSGTVALGWQFFDGHWNFSDRKTGYQAVSEWKWSPILDENGQETGKYNWKYFNGNGHSIDQVYTENGVSWLSQAGPTKQYHRGWWTNPANGAKYFFRLTSGTMVKGEQFIDGAWRFFRKSGTMATGWQKVDGSWKFYRIGTGTRVTGRQFIDGKWYDFDQSGAVKGSRY</sequence>
<name>H3NQN5_9FIRM</name>
<protein>
    <recommendedName>
        <fullName evidence="2">SpaA-like prealbumin fold domain-containing protein</fullName>
    </recommendedName>
</protein>
<reference evidence="3 4" key="1">
    <citation type="submission" date="2012-01" db="EMBL/GenBank/DDBJ databases">
        <title>The Genome Sequence of Helcococcus kunzii ATCC 51366.</title>
        <authorList>
            <consortium name="The Broad Institute Genome Sequencing Platform"/>
            <person name="Earl A."/>
            <person name="Ward D."/>
            <person name="Feldgarden M."/>
            <person name="Gevers D."/>
            <person name="Huys G."/>
            <person name="Young S.K."/>
            <person name="Zeng Q."/>
            <person name="Gargeya S."/>
            <person name="Fitzgerald M."/>
            <person name="Haas B."/>
            <person name="Abouelleil A."/>
            <person name="Alvarado L."/>
            <person name="Arachchi H.M."/>
            <person name="Berlin A."/>
            <person name="Chapman S.B."/>
            <person name="Gearin G."/>
            <person name="Goldberg J."/>
            <person name="Griggs A."/>
            <person name="Gujja S."/>
            <person name="Hansen M."/>
            <person name="Heiman D."/>
            <person name="Howarth C."/>
            <person name="Larimer J."/>
            <person name="Lui A."/>
            <person name="MacDonald P.J.P."/>
            <person name="McCowen C."/>
            <person name="Montmayeur A."/>
            <person name="Murphy C."/>
            <person name="Neiman D."/>
            <person name="Pearson M."/>
            <person name="Priest M."/>
            <person name="Roberts A."/>
            <person name="Saif S."/>
            <person name="Shea T."/>
            <person name="Sisk P."/>
            <person name="Stolte C."/>
            <person name="Sykes S."/>
            <person name="Wortman J."/>
            <person name="Nusbaum C."/>
            <person name="Birren B."/>
        </authorList>
    </citation>
    <scope>NUCLEOTIDE SEQUENCE [LARGE SCALE GENOMIC DNA]</scope>
    <source>
        <strain evidence="3 4">ATCC 51366</strain>
    </source>
</reference>
<feature type="non-terminal residue" evidence="3">
    <location>
        <position position="1"/>
    </location>
</feature>
<keyword evidence="1" id="KW-0677">Repeat</keyword>
<dbReference type="GeneID" id="96999887"/>
<dbReference type="Proteomes" id="UP000004191">
    <property type="component" value="Unassembled WGS sequence"/>
</dbReference>
<dbReference type="SUPFAM" id="SSF49478">
    <property type="entry name" value="Cna protein B-type domain"/>
    <property type="match status" value="1"/>
</dbReference>
<comment type="caution">
    <text evidence="3">The sequence shown here is derived from an EMBL/GenBank/DDBJ whole genome shotgun (WGS) entry which is preliminary data.</text>
</comment>
<evidence type="ECO:0000313" key="3">
    <source>
        <dbReference type="EMBL" id="EHR32365.1"/>
    </source>
</evidence>
<evidence type="ECO:0000256" key="1">
    <source>
        <dbReference type="ARBA" id="ARBA00022737"/>
    </source>
</evidence>
<proteinExistence type="predicted"/>
<dbReference type="InterPro" id="IPR013783">
    <property type="entry name" value="Ig-like_fold"/>
</dbReference>
<dbReference type="Pfam" id="PF19127">
    <property type="entry name" value="Choline_bind_3"/>
    <property type="match status" value="1"/>
</dbReference>
<dbReference type="Gene3D" id="2.60.40.10">
    <property type="entry name" value="Immunoglobulins"/>
    <property type="match status" value="1"/>
</dbReference>
<dbReference type="Gene3D" id="2.10.270.10">
    <property type="entry name" value="Cholin Binding"/>
    <property type="match status" value="1"/>
</dbReference>
<gene>
    <name evidence="3" type="ORF">HMPREF9709_01646</name>
</gene>
<dbReference type="InterPro" id="IPR041033">
    <property type="entry name" value="SpaA_PFL_dom_1"/>
</dbReference>
<dbReference type="AlphaFoldDB" id="H3NQN5"/>
<dbReference type="RefSeq" id="WP_005399161.1">
    <property type="nucleotide sequence ID" value="NZ_JH601088.1"/>
</dbReference>
<accession>H3NQN5</accession>